<dbReference type="GO" id="GO:0033104">
    <property type="term" value="C:type VI protein secretion system complex"/>
    <property type="evidence" value="ECO:0007669"/>
    <property type="project" value="InterPro"/>
</dbReference>
<evidence type="ECO:0000313" key="1">
    <source>
        <dbReference type="EMBL" id="MBO8467155.1"/>
    </source>
</evidence>
<sequence length="136" mass="15184">MAAPRTAQLKVDGCEDREVTYVQYKFNQQIDVEGQPTGTTRGGVINLKVKSTDAGNTDLLEWTCDSYGSKNGSITWPNKLGGIMKTLSFVDAYCVSYEEVYDDTNTDRMYESITITCRQLTVTGKGSVEYDNHWAL</sequence>
<dbReference type="Pfam" id="PF17642">
    <property type="entry name" value="TssD"/>
    <property type="match status" value="1"/>
</dbReference>
<dbReference type="InterPro" id="IPR041408">
    <property type="entry name" value="Hcp_Tssd"/>
</dbReference>
<protein>
    <submittedName>
        <fullName evidence="1">Uncharacterized protein</fullName>
    </submittedName>
</protein>
<dbReference type="AlphaFoldDB" id="A0A9D9I7N4"/>
<dbReference type="Proteomes" id="UP000823660">
    <property type="component" value="Unassembled WGS sequence"/>
</dbReference>
<name>A0A9D9I7N4_9BACT</name>
<reference evidence="1" key="1">
    <citation type="submission" date="2020-10" db="EMBL/GenBank/DDBJ databases">
        <authorList>
            <person name="Gilroy R."/>
        </authorList>
    </citation>
    <scope>NUCLEOTIDE SEQUENCE</scope>
    <source>
        <strain evidence="1">B1-15692</strain>
    </source>
</reference>
<gene>
    <name evidence="1" type="ORF">IAB99_05260</name>
</gene>
<evidence type="ECO:0000313" key="2">
    <source>
        <dbReference type="Proteomes" id="UP000823660"/>
    </source>
</evidence>
<dbReference type="EMBL" id="JADIMH010000030">
    <property type="protein sequence ID" value="MBO8467155.1"/>
    <property type="molecule type" value="Genomic_DNA"/>
</dbReference>
<comment type="caution">
    <text evidence="1">The sequence shown here is derived from an EMBL/GenBank/DDBJ whole genome shotgun (WGS) entry which is preliminary data.</text>
</comment>
<accession>A0A9D9I7N4</accession>
<organism evidence="1 2">
    <name type="scientific">Candidatus Cryptobacteroides faecipullorum</name>
    <dbReference type="NCBI Taxonomy" id="2840764"/>
    <lineage>
        <taxon>Bacteria</taxon>
        <taxon>Pseudomonadati</taxon>
        <taxon>Bacteroidota</taxon>
        <taxon>Bacteroidia</taxon>
        <taxon>Bacteroidales</taxon>
        <taxon>Candidatus Cryptobacteroides</taxon>
    </lineage>
</organism>
<reference evidence="1" key="2">
    <citation type="journal article" date="2021" name="PeerJ">
        <title>Extensive microbial diversity within the chicken gut microbiome revealed by metagenomics and culture.</title>
        <authorList>
            <person name="Gilroy R."/>
            <person name="Ravi A."/>
            <person name="Getino M."/>
            <person name="Pursley I."/>
            <person name="Horton D.L."/>
            <person name="Alikhan N.F."/>
            <person name="Baker D."/>
            <person name="Gharbi K."/>
            <person name="Hall N."/>
            <person name="Watson M."/>
            <person name="Adriaenssens E.M."/>
            <person name="Foster-Nyarko E."/>
            <person name="Jarju S."/>
            <person name="Secka A."/>
            <person name="Antonio M."/>
            <person name="Oren A."/>
            <person name="Chaudhuri R.R."/>
            <person name="La Ragione R."/>
            <person name="Hildebrand F."/>
            <person name="Pallen M.J."/>
        </authorList>
    </citation>
    <scope>NUCLEOTIDE SEQUENCE</scope>
    <source>
        <strain evidence="1">B1-15692</strain>
    </source>
</reference>
<proteinExistence type="predicted"/>